<evidence type="ECO:0000313" key="1">
    <source>
        <dbReference type="EMBL" id="KAK3772132.1"/>
    </source>
</evidence>
<dbReference type="EMBL" id="JAWDGP010003657">
    <property type="protein sequence ID" value="KAK3772132.1"/>
    <property type="molecule type" value="Genomic_DNA"/>
</dbReference>
<evidence type="ECO:0000313" key="2">
    <source>
        <dbReference type="Proteomes" id="UP001283361"/>
    </source>
</evidence>
<accession>A0AAE0ZMY8</accession>
<organism evidence="1 2">
    <name type="scientific">Elysia crispata</name>
    <name type="common">lettuce slug</name>
    <dbReference type="NCBI Taxonomy" id="231223"/>
    <lineage>
        <taxon>Eukaryota</taxon>
        <taxon>Metazoa</taxon>
        <taxon>Spiralia</taxon>
        <taxon>Lophotrochozoa</taxon>
        <taxon>Mollusca</taxon>
        <taxon>Gastropoda</taxon>
        <taxon>Heterobranchia</taxon>
        <taxon>Euthyneura</taxon>
        <taxon>Panpulmonata</taxon>
        <taxon>Sacoglossa</taxon>
        <taxon>Placobranchoidea</taxon>
        <taxon>Plakobranchidae</taxon>
        <taxon>Elysia</taxon>
    </lineage>
</organism>
<reference evidence="1" key="1">
    <citation type="journal article" date="2023" name="G3 (Bethesda)">
        <title>A reference genome for the long-term kleptoplast-retaining sea slug Elysia crispata morphotype clarki.</title>
        <authorList>
            <person name="Eastman K.E."/>
            <person name="Pendleton A.L."/>
            <person name="Shaikh M.A."/>
            <person name="Suttiyut T."/>
            <person name="Ogas R."/>
            <person name="Tomko P."/>
            <person name="Gavelis G."/>
            <person name="Widhalm J.R."/>
            <person name="Wisecaver J.H."/>
        </authorList>
    </citation>
    <scope>NUCLEOTIDE SEQUENCE</scope>
    <source>
        <strain evidence="1">ECLA1</strain>
    </source>
</reference>
<comment type="caution">
    <text evidence="1">The sequence shown here is derived from an EMBL/GenBank/DDBJ whole genome shotgun (WGS) entry which is preliminary data.</text>
</comment>
<gene>
    <name evidence="1" type="ORF">RRG08_020975</name>
</gene>
<protein>
    <submittedName>
        <fullName evidence="1">Uncharacterized protein</fullName>
    </submittedName>
</protein>
<dbReference type="AlphaFoldDB" id="A0AAE0ZMY8"/>
<proteinExistence type="predicted"/>
<name>A0AAE0ZMY8_9GAST</name>
<keyword evidence="2" id="KW-1185">Reference proteome</keyword>
<dbReference type="Proteomes" id="UP001283361">
    <property type="component" value="Unassembled WGS sequence"/>
</dbReference>
<sequence>MCQGHRGHAYDSLELEPLWTLVFLFLTSDRSPLDAWVTHWVAWDQSQNCAGWGQLTSGQDAPVEVALN</sequence>